<evidence type="ECO:0000256" key="6">
    <source>
        <dbReference type="ARBA" id="ARBA00038076"/>
    </source>
</evidence>
<protein>
    <submittedName>
        <fullName evidence="10">ABC transporter permease</fullName>
    </submittedName>
</protein>
<evidence type="ECO:0000313" key="10">
    <source>
        <dbReference type="EMBL" id="MCM3714762.1"/>
    </source>
</evidence>
<reference evidence="10" key="1">
    <citation type="submission" date="2022-05" db="EMBL/GenBank/DDBJ databases">
        <title>Comparative Genomics of Spacecraft Associated Microbes.</title>
        <authorList>
            <person name="Tran M.T."/>
            <person name="Wright A."/>
            <person name="Seuylemezian A."/>
            <person name="Eisen J."/>
            <person name="Coil D."/>
        </authorList>
    </citation>
    <scope>NUCLEOTIDE SEQUENCE</scope>
    <source>
        <strain evidence="10">214.1.1</strain>
    </source>
</reference>
<keyword evidence="4 7" id="KW-1133">Transmembrane helix</keyword>
<evidence type="ECO:0000313" key="11">
    <source>
        <dbReference type="Proteomes" id="UP001139179"/>
    </source>
</evidence>
<keyword evidence="3 7" id="KW-0812">Transmembrane</keyword>
<keyword evidence="2" id="KW-1003">Cell membrane</keyword>
<comment type="caution">
    <text evidence="10">The sequence shown here is derived from an EMBL/GenBank/DDBJ whole genome shotgun (WGS) entry which is preliminary data.</text>
</comment>
<evidence type="ECO:0000256" key="4">
    <source>
        <dbReference type="ARBA" id="ARBA00022989"/>
    </source>
</evidence>
<evidence type="ECO:0000256" key="2">
    <source>
        <dbReference type="ARBA" id="ARBA00022475"/>
    </source>
</evidence>
<proteinExistence type="inferred from homology"/>
<evidence type="ECO:0000256" key="5">
    <source>
        <dbReference type="ARBA" id="ARBA00023136"/>
    </source>
</evidence>
<evidence type="ECO:0000259" key="8">
    <source>
        <dbReference type="Pfam" id="PF02687"/>
    </source>
</evidence>
<name>A0A9X2DSQ7_9BACI</name>
<comment type="similarity">
    <text evidence="6">Belongs to the ABC-4 integral membrane protein family.</text>
</comment>
<feature type="transmembrane region" description="Helical" evidence="7">
    <location>
        <begin position="461"/>
        <end position="481"/>
    </location>
</feature>
<dbReference type="GO" id="GO:0022857">
    <property type="term" value="F:transmembrane transporter activity"/>
    <property type="evidence" value="ECO:0007669"/>
    <property type="project" value="TreeGrafter"/>
</dbReference>
<gene>
    <name evidence="10" type="ORF">M3202_11800</name>
</gene>
<feature type="transmembrane region" description="Helical" evidence="7">
    <location>
        <begin position="20"/>
        <end position="44"/>
    </location>
</feature>
<dbReference type="Proteomes" id="UP001139179">
    <property type="component" value="Unassembled WGS sequence"/>
</dbReference>
<dbReference type="PANTHER" id="PTHR30572:SF4">
    <property type="entry name" value="ABC TRANSPORTER PERMEASE YTRF"/>
    <property type="match status" value="1"/>
</dbReference>
<dbReference type="InterPro" id="IPR025857">
    <property type="entry name" value="MacB_PCD"/>
</dbReference>
<feature type="transmembrane region" description="Helical" evidence="7">
    <location>
        <begin position="830"/>
        <end position="849"/>
    </location>
</feature>
<dbReference type="Pfam" id="PF12704">
    <property type="entry name" value="MacB_PCD"/>
    <property type="match status" value="1"/>
</dbReference>
<comment type="subcellular location">
    <subcellularLocation>
        <location evidence="1">Cell membrane</location>
        <topology evidence="1">Multi-pass membrane protein</topology>
    </subcellularLocation>
</comment>
<dbReference type="EMBL" id="JAMBOL010000009">
    <property type="protein sequence ID" value="MCM3714762.1"/>
    <property type="molecule type" value="Genomic_DNA"/>
</dbReference>
<feature type="transmembrane region" description="Helical" evidence="7">
    <location>
        <begin position="735"/>
        <end position="762"/>
    </location>
</feature>
<feature type="domain" description="ABC3 transporter permease C-terminal" evidence="8">
    <location>
        <begin position="291"/>
        <end position="415"/>
    </location>
</feature>
<feature type="transmembrane region" description="Helical" evidence="7">
    <location>
        <begin position="340"/>
        <end position="366"/>
    </location>
</feature>
<accession>A0A9X2DSQ7</accession>
<dbReference type="PANTHER" id="PTHR30572">
    <property type="entry name" value="MEMBRANE COMPONENT OF TRANSPORTER-RELATED"/>
    <property type="match status" value="1"/>
</dbReference>
<feature type="domain" description="MacB-like periplasmic core" evidence="9">
    <location>
        <begin position="19"/>
        <end position="207"/>
    </location>
</feature>
<evidence type="ECO:0000259" key="9">
    <source>
        <dbReference type="Pfam" id="PF12704"/>
    </source>
</evidence>
<organism evidence="10 11">
    <name type="scientific">Halalkalibacter oceani</name>
    <dbReference type="NCBI Taxonomy" id="1653776"/>
    <lineage>
        <taxon>Bacteria</taxon>
        <taxon>Bacillati</taxon>
        <taxon>Bacillota</taxon>
        <taxon>Bacilli</taxon>
        <taxon>Bacillales</taxon>
        <taxon>Bacillaceae</taxon>
        <taxon>Halalkalibacter</taxon>
    </lineage>
</organism>
<evidence type="ECO:0000256" key="7">
    <source>
        <dbReference type="SAM" id="Phobius"/>
    </source>
</evidence>
<feature type="transmembrane region" description="Helical" evidence="7">
    <location>
        <begin position="285"/>
        <end position="312"/>
    </location>
</feature>
<dbReference type="InterPro" id="IPR003838">
    <property type="entry name" value="ABC3_permease_C"/>
</dbReference>
<dbReference type="InterPro" id="IPR050250">
    <property type="entry name" value="Macrolide_Exporter_MacB"/>
</dbReference>
<evidence type="ECO:0000256" key="3">
    <source>
        <dbReference type="ARBA" id="ARBA00022692"/>
    </source>
</evidence>
<feature type="transmembrane region" description="Helical" evidence="7">
    <location>
        <begin position="788"/>
        <end position="810"/>
    </location>
</feature>
<feature type="domain" description="ABC3 transporter permease C-terminal" evidence="8">
    <location>
        <begin position="740"/>
        <end position="856"/>
    </location>
</feature>
<dbReference type="GO" id="GO:0005886">
    <property type="term" value="C:plasma membrane"/>
    <property type="evidence" value="ECO:0007669"/>
    <property type="project" value="UniProtKB-SubCell"/>
</dbReference>
<dbReference type="AlphaFoldDB" id="A0A9X2DSQ7"/>
<dbReference type="Pfam" id="PF02687">
    <property type="entry name" value="FtsX"/>
    <property type="match status" value="2"/>
</dbReference>
<keyword evidence="11" id="KW-1185">Reference proteome</keyword>
<sequence length="865" mass="96367">MNIVNKVTFRHLKQNKRRTLVTIIGTIISVAMVTAVATLGMSFMDLFQRETMDRNGEWHVAYHEVDKAQLEVIKAEDNTEAVSLSRDRGYAWLEGSPANRYKPYLFVKDLDEEGFERFSVNVKEGRLPQTENEIVISEEIAKNAQVSYQIGDELTLEIGERFAEGQASEQLLSQTTSLVMNEEGENVETLINQEERSYTIVGVIESPHWEPSWSPGYTVISYVDPASVTEADPVDASVVLADVSNALFAEAEALAQAHNISNVSYHSELLRYYGVTDQDNLHRTLYSLLGIIIAVIVIGSVALIFNAFAISVSERSRHLGMLSSVGATKRQKRNSVFFEGFLIGLVSIPLGLLAGVVGIGITFFFINGVLQEALYLGNGLRLVVTPGSLLTAAGISVATIFISTYIPALRASRISAIDAIRQSQDVKLSGKAVKTSFLIRNVFGVEADIGLKNLKRHKRRYQVTVFSLVISIVLFLTVAFFTDSLVKSVDMSQDGVDFDIRVQQTQETEESRQLLDEIPSLGDVTNYTLGKEIYLSAMVDETKIAEELKQIPDQLEEGEYRYAMNVIALDEPSLTAYAEQVGIDPEQLMEEGNLKAIAVDTISYTDYDEGKFVETKAIQTAVGETFDLFYEEWIGDQAEKIDAISVEVLALTDEQPMGAVMNGLGSLNIVVSEQVFDGLTDEFTNMPMTTTLHLQTSDPATTQEEIDELGGSSFYVYNVHQMRQQEQQMVLIMRVFTYGFITLITLISVANIFNTISTSIALRKREFAMLKSIGMTPKSFNKMINYESIFYGVKALLYGLPLSILVMYLIHRSVNHTFAYDFSLPWLSMLYVVIAVFAIVGAAMLYSIAKIRKENIIDTLKQENI</sequence>
<dbReference type="RefSeq" id="WP_251223526.1">
    <property type="nucleotide sequence ID" value="NZ_JAMBOL010000009.1"/>
</dbReference>
<evidence type="ECO:0000256" key="1">
    <source>
        <dbReference type="ARBA" id="ARBA00004651"/>
    </source>
</evidence>
<feature type="transmembrane region" description="Helical" evidence="7">
    <location>
        <begin position="386"/>
        <end position="406"/>
    </location>
</feature>
<keyword evidence="5 7" id="KW-0472">Membrane</keyword>